<dbReference type="InterPro" id="IPR008993">
    <property type="entry name" value="TIMP-like_OB-fold"/>
</dbReference>
<feature type="domain" description="Netrin module non-TIMP type" evidence="2">
    <location>
        <begin position="29"/>
        <end position="95"/>
    </location>
</feature>
<dbReference type="Gene3D" id="2.40.50.120">
    <property type="match status" value="1"/>
</dbReference>
<keyword evidence="4" id="KW-1185">Reference proteome</keyword>
<dbReference type="SUPFAM" id="SSF50242">
    <property type="entry name" value="TIMP-like"/>
    <property type="match status" value="1"/>
</dbReference>
<organism evidence="3 4">
    <name type="scientific">Magallana gigas</name>
    <name type="common">Pacific oyster</name>
    <name type="synonym">Crassostrea gigas</name>
    <dbReference type="NCBI Taxonomy" id="29159"/>
    <lineage>
        <taxon>Eukaryota</taxon>
        <taxon>Metazoa</taxon>
        <taxon>Spiralia</taxon>
        <taxon>Lophotrochozoa</taxon>
        <taxon>Mollusca</taxon>
        <taxon>Bivalvia</taxon>
        <taxon>Autobranchia</taxon>
        <taxon>Pteriomorphia</taxon>
        <taxon>Ostreida</taxon>
        <taxon>Ostreoidea</taxon>
        <taxon>Ostreidae</taxon>
        <taxon>Magallana</taxon>
    </lineage>
</organism>
<dbReference type="Proteomes" id="UP000005408">
    <property type="component" value="Unassembled WGS sequence"/>
</dbReference>
<evidence type="ECO:0000256" key="1">
    <source>
        <dbReference type="SAM" id="SignalP"/>
    </source>
</evidence>
<dbReference type="AlphaFoldDB" id="A0A8W8JG56"/>
<dbReference type="InterPro" id="IPR018933">
    <property type="entry name" value="Netrin_module_non-TIMP"/>
</dbReference>
<name>A0A8W8JG56_MAGGI</name>
<accession>A0A8W8JG56</accession>
<protein>
    <recommendedName>
        <fullName evidence="2">Netrin module non-TIMP type domain-containing protein</fullName>
    </recommendedName>
</protein>
<sequence length="201" mass="22890">MAFVKHTALFLFFSVCLGCFPGPYIEQQDYCRSEFAFEANITSIVAGDHEDKYGIEVEIVYKGVLENISSTLDGFSRTCGKEGMELYTSYLIYAMTVPHPDYPNLSLVFFRKVSDITTEDIKRMTEKYDCGCKINFNEWSYFPQQDTTSRPLLEPTADACIAPRFYCRRSAFCQKNSEGICTWGDLGVCDYLTQMDGPITI</sequence>
<keyword evidence="1" id="KW-0732">Signal</keyword>
<evidence type="ECO:0000313" key="3">
    <source>
        <dbReference type="EnsemblMetazoa" id="G18306.1:cds"/>
    </source>
</evidence>
<feature type="chain" id="PRO_5036498866" description="Netrin module non-TIMP type domain-containing protein" evidence="1">
    <location>
        <begin position="19"/>
        <end position="201"/>
    </location>
</feature>
<proteinExistence type="predicted"/>
<evidence type="ECO:0000259" key="2">
    <source>
        <dbReference type="Pfam" id="PF01759"/>
    </source>
</evidence>
<dbReference type="Pfam" id="PF01759">
    <property type="entry name" value="NTR"/>
    <property type="match status" value="1"/>
</dbReference>
<reference evidence="3" key="1">
    <citation type="submission" date="2022-08" db="UniProtKB">
        <authorList>
            <consortium name="EnsemblMetazoa"/>
        </authorList>
    </citation>
    <scope>IDENTIFICATION</scope>
    <source>
        <strain evidence="3">05x7-T-G4-1.051#20</strain>
    </source>
</reference>
<dbReference type="EnsemblMetazoa" id="G18306.1">
    <property type="protein sequence ID" value="G18306.1:cds"/>
    <property type="gene ID" value="G18306"/>
</dbReference>
<feature type="signal peptide" evidence="1">
    <location>
        <begin position="1"/>
        <end position="18"/>
    </location>
</feature>
<evidence type="ECO:0000313" key="4">
    <source>
        <dbReference type="Proteomes" id="UP000005408"/>
    </source>
</evidence>